<dbReference type="SUPFAM" id="SSF52540">
    <property type="entry name" value="P-loop containing nucleoside triphosphate hydrolases"/>
    <property type="match status" value="1"/>
</dbReference>
<feature type="region of interest" description="Disordered" evidence="8">
    <location>
        <begin position="371"/>
        <end position="399"/>
    </location>
</feature>
<feature type="compositionally biased region" description="Polar residues" evidence="8">
    <location>
        <begin position="372"/>
        <end position="381"/>
    </location>
</feature>
<dbReference type="Proteomes" id="UP001487740">
    <property type="component" value="Unassembled WGS sequence"/>
</dbReference>
<organism evidence="10 11">
    <name type="scientific">Scylla paramamosain</name>
    <name type="common">Mud crab</name>
    <dbReference type="NCBI Taxonomy" id="85552"/>
    <lineage>
        <taxon>Eukaryota</taxon>
        <taxon>Metazoa</taxon>
        <taxon>Ecdysozoa</taxon>
        <taxon>Arthropoda</taxon>
        <taxon>Crustacea</taxon>
        <taxon>Multicrustacea</taxon>
        <taxon>Malacostraca</taxon>
        <taxon>Eumalacostraca</taxon>
        <taxon>Eucarida</taxon>
        <taxon>Decapoda</taxon>
        <taxon>Pleocyemata</taxon>
        <taxon>Brachyura</taxon>
        <taxon>Eubrachyura</taxon>
        <taxon>Portunoidea</taxon>
        <taxon>Portunidae</taxon>
        <taxon>Portuninae</taxon>
        <taxon>Scylla</taxon>
    </lineage>
</organism>
<dbReference type="PANTHER" id="PTHR46239:SF1">
    <property type="entry name" value="DNA REPAIR PROTEIN RAD51 HOMOLOG 3"/>
    <property type="match status" value="1"/>
</dbReference>
<dbReference type="GO" id="GO:0033063">
    <property type="term" value="C:Rad51B-Rad51C-Rad51D-XRCC2 complex"/>
    <property type="evidence" value="ECO:0007669"/>
    <property type="project" value="TreeGrafter"/>
</dbReference>
<keyword evidence="5" id="KW-0234">DNA repair</keyword>
<dbReference type="InterPro" id="IPR020588">
    <property type="entry name" value="RecA_ATP-bd"/>
</dbReference>
<evidence type="ECO:0000256" key="7">
    <source>
        <dbReference type="ARBA" id="ARBA00040674"/>
    </source>
</evidence>
<keyword evidence="11" id="KW-1185">Reference proteome</keyword>
<evidence type="ECO:0000256" key="8">
    <source>
        <dbReference type="SAM" id="MobiDB-lite"/>
    </source>
</evidence>
<evidence type="ECO:0000313" key="10">
    <source>
        <dbReference type="EMBL" id="KAK8402259.1"/>
    </source>
</evidence>
<gene>
    <name evidence="10" type="ORF">O3P69_000571</name>
</gene>
<dbReference type="InterPro" id="IPR013632">
    <property type="entry name" value="Rad51_C"/>
</dbReference>
<evidence type="ECO:0000256" key="4">
    <source>
        <dbReference type="ARBA" id="ARBA00022840"/>
    </source>
</evidence>
<dbReference type="PROSITE" id="PS50162">
    <property type="entry name" value="RECA_2"/>
    <property type="match status" value="1"/>
</dbReference>
<dbReference type="GO" id="GO:0008821">
    <property type="term" value="F:crossover junction DNA endonuclease activity"/>
    <property type="evidence" value="ECO:0007669"/>
    <property type="project" value="TreeGrafter"/>
</dbReference>
<name>A0AAW0UQ27_SCYPA</name>
<sequence length="399" mass="43220">MFGSLKGEVVRKATPMRIHLTCVRDLAWCLWRSIDTCEAVMTEAVGTSGGLLSECGLPSSQMMKLLSADFTTTDDVKDMKPSELSQATGLSLKECVEVLRTASNSHHPSPVDMLQIYQEGSELPQIVTFCKALDTLLGGGIPLQAITEVSGMPGVGKTQVCLQACVSVQLPKSVGGVGGEAVYVDTEGSFTVKRLKDMASCAVHHVGTIGGVAEDVSGFTIESIMKGVHYFRCQNCVEVLAVVKNIPKLMLVHPNIRLLVLDSVSFHFRHDFPDARDRAKLLRTVTKELIQPAVTHKMAVLVTNHMTTNVKEKGSATLVPALGETWGHCPTLRLNLSWCGPTRVAALTKAPHCQNSSAYFQVSIGGLRDVSDNTQPSTAGNLQHEPLNKKRKIMESNDR</sequence>
<evidence type="ECO:0000259" key="9">
    <source>
        <dbReference type="PROSITE" id="PS50162"/>
    </source>
</evidence>
<dbReference type="Pfam" id="PF08423">
    <property type="entry name" value="Rad51"/>
    <property type="match status" value="1"/>
</dbReference>
<comment type="subcellular location">
    <subcellularLocation>
        <location evidence="1">Nucleus</location>
    </subcellularLocation>
</comment>
<dbReference type="Gene3D" id="3.40.50.300">
    <property type="entry name" value="P-loop containing nucleotide triphosphate hydrolases"/>
    <property type="match status" value="1"/>
</dbReference>
<dbReference type="GO" id="GO:0005524">
    <property type="term" value="F:ATP binding"/>
    <property type="evidence" value="ECO:0007669"/>
    <property type="project" value="UniProtKB-KW"/>
</dbReference>
<proteinExistence type="predicted"/>
<feature type="domain" description="RecA family profile 1" evidence="9">
    <location>
        <begin position="122"/>
        <end position="306"/>
    </location>
</feature>
<dbReference type="InterPro" id="IPR027417">
    <property type="entry name" value="P-loop_NTPase"/>
</dbReference>
<evidence type="ECO:0000256" key="5">
    <source>
        <dbReference type="ARBA" id="ARBA00023204"/>
    </source>
</evidence>
<dbReference type="GO" id="GO:0007131">
    <property type="term" value="P:reciprocal meiotic recombination"/>
    <property type="evidence" value="ECO:0007669"/>
    <property type="project" value="TreeGrafter"/>
</dbReference>
<evidence type="ECO:0000256" key="6">
    <source>
        <dbReference type="ARBA" id="ARBA00023242"/>
    </source>
</evidence>
<dbReference type="EMBL" id="JARAKH010000007">
    <property type="protein sequence ID" value="KAK8402259.1"/>
    <property type="molecule type" value="Genomic_DNA"/>
</dbReference>
<evidence type="ECO:0000256" key="3">
    <source>
        <dbReference type="ARBA" id="ARBA00022763"/>
    </source>
</evidence>
<dbReference type="GO" id="GO:0000400">
    <property type="term" value="F:four-way junction DNA binding"/>
    <property type="evidence" value="ECO:0007669"/>
    <property type="project" value="TreeGrafter"/>
</dbReference>
<keyword evidence="2" id="KW-0547">Nucleotide-binding</keyword>
<dbReference type="GO" id="GO:0000707">
    <property type="term" value="P:meiotic DNA recombinase assembly"/>
    <property type="evidence" value="ECO:0007669"/>
    <property type="project" value="TreeGrafter"/>
</dbReference>
<dbReference type="GO" id="GO:0033065">
    <property type="term" value="C:Rad51C-XRCC3 complex"/>
    <property type="evidence" value="ECO:0007669"/>
    <property type="project" value="TreeGrafter"/>
</dbReference>
<dbReference type="CDD" id="cd19492">
    <property type="entry name" value="Rad51C"/>
    <property type="match status" value="1"/>
</dbReference>
<dbReference type="GO" id="GO:0140664">
    <property type="term" value="F:ATP-dependent DNA damage sensor activity"/>
    <property type="evidence" value="ECO:0007669"/>
    <property type="project" value="InterPro"/>
</dbReference>
<evidence type="ECO:0000256" key="1">
    <source>
        <dbReference type="ARBA" id="ARBA00004123"/>
    </source>
</evidence>
<accession>A0AAW0UQ27</accession>
<dbReference type="InterPro" id="IPR016467">
    <property type="entry name" value="DNA_recomb/repair_RecA-like"/>
</dbReference>
<keyword evidence="6" id="KW-0539">Nucleus</keyword>
<reference evidence="10 11" key="1">
    <citation type="submission" date="2023-03" db="EMBL/GenBank/DDBJ databases">
        <title>High-quality genome of Scylla paramamosain provides insights in environmental adaptation.</title>
        <authorList>
            <person name="Zhang L."/>
        </authorList>
    </citation>
    <scope>NUCLEOTIDE SEQUENCE [LARGE SCALE GENOMIC DNA]</scope>
    <source>
        <strain evidence="10">LZ_2023a</strain>
        <tissue evidence="10">Muscle</tissue>
    </source>
</reference>
<evidence type="ECO:0000313" key="11">
    <source>
        <dbReference type="Proteomes" id="UP001487740"/>
    </source>
</evidence>
<keyword evidence="4" id="KW-0067">ATP-binding</keyword>
<dbReference type="PIRSF" id="PIRSF005856">
    <property type="entry name" value="Rad51"/>
    <property type="match status" value="1"/>
</dbReference>
<comment type="caution">
    <text evidence="10">The sequence shown here is derived from an EMBL/GenBank/DDBJ whole genome shotgun (WGS) entry which is preliminary data.</text>
</comment>
<dbReference type="InterPro" id="IPR052093">
    <property type="entry name" value="HR_Repair_Mediator"/>
</dbReference>
<keyword evidence="3" id="KW-0227">DNA damage</keyword>
<protein>
    <recommendedName>
        <fullName evidence="7">DNA repair protein RAD51 homolog 3</fullName>
    </recommendedName>
</protein>
<dbReference type="GO" id="GO:0005657">
    <property type="term" value="C:replication fork"/>
    <property type="evidence" value="ECO:0007669"/>
    <property type="project" value="TreeGrafter"/>
</dbReference>
<dbReference type="PANTHER" id="PTHR46239">
    <property type="entry name" value="DNA REPAIR PROTEIN RAD51 HOMOLOG 3 RAD51C"/>
    <property type="match status" value="1"/>
</dbReference>
<dbReference type="AlphaFoldDB" id="A0AAW0UQ27"/>
<evidence type="ECO:0000256" key="2">
    <source>
        <dbReference type="ARBA" id="ARBA00022741"/>
    </source>
</evidence>